<dbReference type="EMBL" id="CP034539">
    <property type="protein sequence ID" value="AZQ32088.1"/>
    <property type="molecule type" value="Genomic_DNA"/>
</dbReference>
<feature type="region of interest" description="Disordered" evidence="1">
    <location>
        <begin position="53"/>
        <end position="72"/>
    </location>
</feature>
<reference evidence="3 4" key="1">
    <citation type="journal article" date="2019" name="Int. J. Syst. Evol. Microbiol.">
        <title>Streptomyces cyaneochromogenes sp. nov., a blue pigment-producing actinomycete from manganese-contaminated soil.</title>
        <authorList>
            <person name="Tang X."/>
            <person name="Zhao J."/>
            <person name="Li K."/>
            <person name="Chen Z."/>
            <person name="Sun Y."/>
            <person name="Gao J."/>
        </authorList>
    </citation>
    <scope>NUCLEOTIDE SEQUENCE [LARGE SCALE GENOMIC DNA]</scope>
    <source>
        <strain evidence="3 4">MK-45</strain>
    </source>
</reference>
<proteinExistence type="predicted"/>
<dbReference type="Proteomes" id="UP000280298">
    <property type="component" value="Chromosome"/>
</dbReference>
<evidence type="ECO:0000313" key="3">
    <source>
        <dbReference type="EMBL" id="AZQ40135.1"/>
    </source>
</evidence>
<evidence type="ECO:0000313" key="2">
    <source>
        <dbReference type="EMBL" id="AZQ32088.1"/>
    </source>
</evidence>
<dbReference type="OrthoDB" id="9795626at2"/>
<dbReference type="RefSeq" id="WP_126387426.1">
    <property type="nucleotide sequence ID" value="NZ_CP034539.1"/>
</dbReference>
<dbReference type="KEGG" id="scya:EJ357_00090"/>
<dbReference type="InterPro" id="IPR027417">
    <property type="entry name" value="P-loop_NTPase"/>
</dbReference>
<protein>
    <recommendedName>
        <fullName evidence="5">Rad50/SbcC-type AAA domain-containing protein</fullName>
    </recommendedName>
</protein>
<dbReference type="EMBL" id="CP034539">
    <property type="protein sequence ID" value="AZQ40135.1"/>
    <property type="molecule type" value="Genomic_DNA"/>
</dbReference>
<dbReference type="Gene3D" id="3.40.50.300">
    <property type="entry name" value="P-loop containing nucleotide triphosphate hydrolases"/>
    <property type="match status" value="1"/>
</dbReference>
<evidence type="ECO:0000313" key="4">
    <source>
        <dbReference type="Proteomes" id="UP000280298"/>
    </source>
</evidence>
<organism evidence="3 4">
    <name type="scientific">Streptomyces cyaneochromogenes</name>
    <dbReference type="NCBI Taxonomy" id="2496836"/>
    <lineage>
        <taxon>Bacteria</taxon>
        <taxon>Bacillati</taxon>
        <taxon>Actinomycetota</taxon>
        <taxon>Actinomycetes</taxon>
        <taxon>Kitasatosporales</taxon>
        <taxon>Streptomycetaceae</taxon>
        <taxon>Streptomyces</taxon>
    </lineage>
</organism>
<dbReference type="KEGG" id="scya:EJ357_47840"/>
<sequence length="72" mass="7844">MKPLQLTLTEVRNYAGASTIDVTDGHPPGDTRSGKSTILEAILFALYRTPSWPEDAEEPSRIALEDTTTEAP</sequence>
<keyword evidence="4" id="KW-1185">Reference proteome</keyword>
<evidence type="ECO:0008006" key="5">
    <source>
        <dbReference type="Google" id="ProtNLM"/>
    </source>
</evidence>
<name>A0A3Q9F031_9ACTN</name>
<evidence type="ECO:0000256" key="1">
    <source>
        <dbReference type="SAM" id="MobiDB-lite"/>
    </source>
</evidence>
<dbReference type="AlphaFoldDB" id="A0A3Q9F031"/>
<gene>
    <name evidence="2" type="ORF">EJ357_00090</name>
    <name evidence="3" type="ORF">EJ357_47840</name>
</gene>
<accession>A0A3Q9F031</accession>